<proteinExistence type="inferred from homology"/>
<feature type="transmembrane region" description="Helical" evidence="9">
    <location>
        <begin position="1119"/>
        <end position="1144"/>
    </location>
</feature>
<keyword evidence="8 9" id="KW-0472">Membrane</keyword>
<feature type="transmembrane region" description="Helical" evidence="9">
    <location>
        <begin position="1081"/>
        <end position="1107"/>
    </location>
</feature>
<evidence type="ECO:0000256" key="3">
    <source>
        <dbReference type="ARBA" id="ARBA00022448"/>
    </source>
</evidence>
<evidence type="ECO:0000256" key="6">
    <source>
        <dbReference type="ARBA" id="ARBA00022840"/>
    </source>
</evidence>
<dbReference type="InterPro" id="IPR003439">
    <property type="entry name" value="ABC_transporter-like_ATP-bd"/>
</dbReference>
<dbReference type="InterPro" id="IPR027417">
    <property type="entry name" value="P-loop_NTPase"/>
</dbReference>
<comment type="caution">
    <text evidence="11">The sequence shown here is derived from an EMBL/GenBank/DDBJ whole genome shotgun (WGS) entry which is preliminary data.</text>
</comment>
<feature type="transmembrane region" description="Helical" evidence="9">
    <location>
        <begin position="593"/>
        <end position="614"/>
    </location>
</feature>
<dbReference type="GO" id="GO:0016020">
    <property type="term" value="C:membrane"/>
    <property type="evidence" value="ECO:0007669"/>
    <property type="project" value="UniProtKB-SubCell"/>
</dbReference>
<dbReference type="Gene3D" id="3.40.50.300">
    <property type="entry name" value="P-loop containing nucleotide triphosphate hydrolases"/>
    <property type="match status" value="2"/>
</dbReference>
<dbReference type="Pfam" id="PF01061">
    <property type="entry name" value="ABC2_membrane"/>
    <property type="match status" value="2"/>
</dbReference>
<evidence type="ECO:0000256" key="5">
    <source>
        <dbReference type="ARBA" id="ARBA00022741"/>
    </source>
</evidence>
<dbReference type="EMBL" id="MU865371">
    <property type="protein sequence ID" value="KAK4225246.1"/>
    <property type="molecule type" value="Genomic_DNA"/>
</dbReference>
<evidence type="ECO:0000259" key="10">
    <source>
        <dbReference type="PROSITE" id="PS50893"/>
    </source>
</evidence>
<evidence type="ECO:0000313" key="12">
    <source>
        <dbReference type="Proteomes" id="UP001301958"/>
    </source>
</evidence>
<dbReference type="PROSITE" id="PS00211">
    <property type="entry name" value="ABC_TRANSPORTER_1"/>
    <property type="match status" value="1"/>
</dbReference>
<feature type="domain" description="ABC transporter" evidence="10">
    <location>
        <begin position="6"/>
        <end position="253"/>
    </location>
</feature>
<accession>A0AAN7BKH8</accession>
<feature type="transmembrane region" description="Helical" evidence="9">
    <location>
        <begin position="1038"/>
        <end position="1061"/>
    </location>
</feature>
<feature type="transmembrane region" description="Helical" evidence="9">
    <location>
        <begin position="1177"/>
        <end position="1200"/>
    </location>
</feature>
<dbReference type="PANTHER" id="PTHR19241">
    <property type="entry name" value="ATP-BINDING CASSETTE TRANSPORTER"/>
    <property type="match status" value="1"/>
</dbReference>
<dbReference type="FunFam" id="3.40.50.300:FF:000054">
    <property type="entry name" value="ABC multidrug transporter atrF"/>
    <property type="match status" value="1"/>
</dbReference>
<evidence type="ECO:0000256" key="9">
    <source>
        <dbReference type="SAM" id="Phobius"/>
    </source>
</evidence>
<evidence type="ECO:0000256" key="8">
    <source>
        <dbReference type="ARBA" id="ARBA00023136"/>
    </source>
</evidence>
<comment type="similarity">
    <text evidence="2">Belongs to the ABC transporter superfamily. ABCG family. PDR (TC 3.A.1.205) subfamily.</text>
</comment>
<evidence type="ECO:0000256" key="1">
    <source>
        <dbReference type="ARBA" id="ARBA00004141"/>
    </source>
</evidence>
<feature type="domain" description="ABC transporter" evidence="10">
    <location>
        <begin position="672"/>
        <end position="913"/>
    </location>
</feature>
<dbReference type="GO" id="GO:0140359">
    <property type="term" value="F:ABC-type transporter activity"/>
    <property type="evidence" value="ECO:0007669"/>
    <property type="project" value="InterPro"/>
</dbReference>
<feature type="transmembrane region" description="Helical" evidence="9">
    <location>
        <begin position="346"/>
        <end position="367"/>
    </location>
</feature>
<reference evidence="11" key="1">
    <citation type="journal article" date="2023" name="Mol. Phylogenet. Evol.">
        <title>Genome-scale phylogeny and comparative genomics of the fungal order Sordariales.</title>
        <authorList>
            <person name="Hensen N."/>
            <person name="Bonometti L."/>
            <person name="Westerberg I."/>
            <person name="Brannstrom I.O."/>
            <person name="Guillou S."/>
            <person name="Cros-Aarteil S."/>
            <person name="Calhoun S."/>
            <person name="Haridas S."/>
            <person name="Kuo A."/>
            <person name="Mondo S."/>
            <person name="Pangilinan J."/>
            <person name="Riley R."/>
            <person name="LaButti K."/>
            <person name="Andreopoulos B."/>
            <person name="Lipzen A."/>
            <person name="Chen C."/>
            <person name="Yan M."/>
            <person name="Daum C."/>
            <person name="Ng V."/>
            <person name="Clum A."/>
            <person name="Steindorff A."/>
            <person name="Ohm R.A."/>
            <person name="Martin F."/>
            <person name="Silar P."/>
            <person name="Natvig D.O."/>
            <person name="Lalanne C."/>
            <person name="Gautier V."/>
            <person name="Ament-Velasquez S.L."/>
            <person name="Kruys A."/>
            <person name="Hutchinson M.I."/>
            <person name="Powell A.J."/>
            <person name="Barry K."/>
            <person name="Miller A.N."/>
            <person name="Grigoriev I.V."/>
            <person name="Debuchy R."/>
            <person name="Gladieux P."/>
            <person name="Hiltunen Thoren M."/>
            <person name="Johannesson H."/>
        </authorList>
    </citation>
    <scope>NUCLEOTIDE SEQUENCE</scope>
    <source>
        <strain evidence="11">CBS 990.96</strain>
    </source>
</reference>
<sequence length="1312" mass="145896">MDELSLTWHDLFVYGAKGGSNRKRILDGLEGTLSSGEMLLVLGKPGSGCTTFLKTLAGRLEGLSLDPASELAYRAKSQQQVEQNVKGKCVYMAESDVHFPDLTVGQTLEVAKKAGSRTTRGDSKDTLQDLVQSLRLTDALNTNVGNHLIPGCSGGERKRVSIAEIMLSDSPIQCWDSPTRGLDSENAAIFVKTIRQQCTSSGSIAIVSLFQASEEIMSAFDKVALLYEGQQIFFGTSEKAKDYFQRLGFHCEPRVSTSDFMMALTDPRLHASLLPGFEKHNVPSTSKQFKDIWYSSPERTELLQAIRTNKEKFTATLGWKSQAKAAYRIPYLDQVSLCLNRGFHRLLLNLGPTISTIVGNLVMSIILGSMFYNMAPDTNSFYGRGVLVFFITLTNTFLGAFEAVALWGARPIVEKHKNYGLYRPSAEALASMIVDLPNKILLTTVFNIPFYFLANMRRTPGAFFTFYLFSFFSLLTGSMLFRTIGGVSRRTATSIAPGATFIILLVIYTGFVLPIPDMPVWLGWFRYINPIAHAFESLMLNEFAGRQFACSSFVPGTNTCAVVGGGPDSPTVDGTTYLFLTYQYKLSHKWRNLGWIIIIMVVLCVCCLVSVEYVTMKYSTGEIMVYKGEGRSRKKKDDTAQYSTTSDLEAQLTPGAKEKQEQHGSFLWRHLTCKLEDQKTKITKEILSNVDGWILPGTMTALMGASGAGKTTLLNILAERPSVGVVSGLKMIDQIYQDESFTRKVGFAQQQDLHLSTMTVREAFTFSALLRQSPKYTKQEKLDLVDTVIQDLDMVSIQHAIIGSPGSGVGLNEEQRKKVTIGIELVARPELLLFLDEPTSGLDSNTAWSICRLLRKLSTQNGQTILCTIHQPSTSLLQMFDRLLVLQRGKTIYFGDVGQGACEDLVSYFETRGARACQSTENPAEWMLKVIDSDSTKPWTDLWLESDNYKECQKYLDTLQARLSTTTSSSSSPTKTKPKEFAAPFTTQLLLTTTRNILNDYRTPVYVASKLLLTAGCSLVNGFSFYKSPHSLQGTQNSIFSIFLVFLLHSNMIQIILPQFISNRSLFESRERLSRTYSWPVFILSNFLSEIPWQTMVALVQFVGWYFPLGFYNGQSEKAGLMFLVIWSFAIFSSTISQLMGCLLPDEATGINIGATLWSLSLIFCGVLVRPSTLPKFWIFMYRVTPVTYLLSTMVSAGIARNEITCSAKEIVTVAFSNSTAKNCQEYLGTYLKETGAAFIGEVEGGCQLCPISSTDQILAMFKIFYSERWRNYGISIVFPVVNVLLALIIYRGLRVKKVDSQNDGSGDKGGL</sequence>
<dbReference type="GO" id="GO:0005524">
    <property type="term" value="F:ATP binding"/>
    <property type="evidence" value="ECO:0007669"/>
    <property type="project" value="UniProtKB-KW"/>
</dbReference>
<feature type="transmembrane region" description="Helical" evidence="9">
    <location>
        <begin position="1005"/>
        <end position="1026"/>
    </location>
</feature>
<dbReference type="PROSITE" id="PS50893">
    <property type="entry name" value="ABC_TRANSPORTER_2"/>
    <property type="match status" value="2"/>
</dbReference>
<name>A0AAN7BKH8_9PEZI</name>
<dbReference type="InterPro" id="IPR013525">
    <property type="entry name" value="ABC2_TM"/>
</dbReference>
<reference evidence="11" key="2">
    <citation type="submission" date="2023-05" db="EMBL/GenBank/DDBJ databases">
        <authorList>
            <consortium name="Lawrence Berkeley National Laboratory"/>
            <person name="Steindorff A."/>
            <person name="Hensen N."/>
            <person name="Bonometti L."/>
            <person name="Westerberg I."/>
            <person name="Brannstrom I.O."/>
            <person name="Guillou S."/>
            <person name="Cros-Aarteil S."/>
            <person name="Calhoun S."/>
            <person name="Haridas S."/>
            <person name="Kuo A."/>
            <person name="Mondo S."/>
            <person name="Pangilinan J."/>
            <person name="Riley R."/>
            <person name="Labutti K."/>
            <person name="Andreopoulos B."/>
            <person name="Lipzen A."/>
            <person name="Chen C."/>
            <person name="Yanf M."/>
            <person name="Daum C."/>
            <person name="Ng V."/>
            <person name="Clum A."/>
            <person name="Ohm R."/>
            <person name="Martin F."/>
            <person name="Silar P."/>
            <person name="Natvig D."/>
            <person name="Lalanne C."/>
            <person name="Gautier V."/>
            <person name="Ament-Velasquez S.L."/>
            <person name="Kruys A."/>
            <person name="Hutchinson M.I."/>
            <person name="Powell A.J."/>
            <person name="Barry K."/>
            <person name="Miller A.N."/>
            <person name="Grigoriev I.V."/>
            <person name="Debuchy R."/>
            <person name="Gladieux P."/>
            <person name="Thoren M.H."/>
            <person name="Johannesson H."/>
        </authorList>
    </citation>
    <scope>NUCLEOTIDE SEQUENCE</scope>
    <source>
        <strain evidence="11">CBS 990.96</strain>
    </source>
</reference>
<dbReference type="SMART" id="SM00382">
    <property type="entry name" value="AAA"/>
    <property type="match status" value="2"/>
</dbReference>
<dbReference type="InterPro" id="IPR003593">
    <property type="entry name" value="AAA+_ATPase"/>
</dbReference>
<evidence type="ECO:0000256" key="2">
    <source>
        <dbReference type="ARBA" id="ARBA00006012"/>
    </source>
</evidence>
<dbReference type="InterPro" id="IPR017871">
    <property type="entry name" value="ABC_transporter-like_CS"/>
</dbReference>
<feature type="transmembrane region" description="Helical" evidence="9">
    <location>
        <begin position="1151"/>
        <end position="1171"/>
    </location>
</feature>
<keyword evidence="3" id="KW-0813">Transport</keyword>
<feature type="transmembrane region" description="Helical" evidence="9">
    <location>
        <begin position="1273"/>
        <end position="1294"/>
    </location>
</feature>
<dbReference type="Proteomes" id="UP001301958">
    <property type="component" value="Unassembled WGS sequence"/>
</dbReference>
<feature type="transmembrane region" description="Helical" evidence="9">
    <location>
        <begin position="464"/>
        <end position="483"/>
    </location>
</feature>
<gene>
    <name evidence="11" type="ORF">QBC38DRAFT_483434</name>
</gene>
<evidence type="ECO:0000256" key="4">
    <source>
        <dbReference type="ARBA" id="ARBA00022692"/>
    </source>
</evidence>
<dbReference type="SUPFAM" id="SSF52540">
    <property type="entry name" value="P-loop containing nucleoside triphosphate hydrolases"/>
    <property type="match status" value="2"/>
</dbReference>
<feature type="transmembrane region" description="Helical" evidence="9">
    <location>
        <begin position="387"/>
        <end position="407"/>
    </location>
</feature>
<evidence type="ECO:0000313" key="11">
    <source>
        <dbReference type="EMBL" id="KAK4225246.1"/>
    </source>
</evidence>
<keyword evidence="7 9" id="KW-1133">Transmembrane helix</keyword>
<keyword evidence="5" id="KW-0547">Nucleotide-binding</keyword>
<dbReference type="GO" id="GO:0016887">
    <property type="term" value="F:ATP hydrolysis activity"/>
    <property type="evidence" value="ECO:0007669"/>
    <property type="project" value="InterPro"/>
</dbReference>
<dbReference type="Pfam" id="PF00005">
    <property type="entry name" value="ABC_tran"/>
    <property type="match status" value="2"/>
</dbReference>
<organism evidence="11 12">
    <name type="scientific">Podospora fimiseda</name>
    <dbReference type="NCBI Taxonomy" id="252190"/>
    <lineage>
        <taxon>Eukaryota</taxon>
        <taxon>Fungi</taxon>
        <taxon>Dikarya</taxon>
        <taxon>Ascomycota</taxon>
        <taxon>Pezizomycotina</taxon>
        <taxon>Sordariomycetes</taxon>
        <taxon>Sordariomycetidae</taxon>
        <taxon>Sordariales</taxon>
        <taxon>Podosporaceae</taxon>
        <taxon>Podospora</taxon>
    </lineage>
</organism>
<protein>
    <submittedName>
        <fullName evidence="11">ABC-2 type transporter-domain-containing protein</fullName>
    </submittedName>
</protein>
<keyword evidence="12" id="KW-1185">Reference proteome</keyword>
<keyword evidence="4 9" id="KW-0812">Transmembrane</keyword>
<comment type="subcellular location">
    <subcellularLocation>
        <location evidence="1">Membrane</location>
        <topology evidence="1">Multi-pass membrane protein</topology>
    </subcellularLocation>
</comment>
<evidence type="ECO:0000256" key="7">
    <source>
        <dbReference type="ARBA" id="ARBA00022989"/>
    </source>
</evidence>
<dbReference type="InterPro" id="IPR010929">
    <property type="entry name" value="PDR_CDR_ABC"/>
</dbReference>
<keyword evidence="6" id="KW-0067">ATP-binding</keyword>
<dbReference type="Pfam" id="PF06422">
    <property type="entry name" value="PDR_CDR"/>
    <property type="match status" value="1"/>
</dbReference>
<feature type="transmembrane region" description="Helical" evidence="9">
    <location>
        <begin position="495"/>
        <end position="515"/>
    </location>
</feature>